<dbReference type="PRINTS" id="PR00447">
    <property type="entry name" value="NATRESASSCMP"/>
</dbReference>
<dbReference type="EMBL" id="BRPK01000014">
    <property type="protein sequence ID" value="GLB43763.1"/>
    <property type="molecule type" value="Genomic_DNA"/>
</dbReference>
<dbReference type="Proteomes" id="UP001063166">
    <property type="component" value="Unassembled WGS sequence"/>
</dbReference>
<feature type="transmembrane region" description="Helical" evidence="6">
    <location>
        <begin position="1058"/>
        <end position="1081"/>
    </location>
</feature>
<dbReference type="GO" id="GO:0034755">
    <property type="term" value="P:iron ion transmembrane transport"/>
    <property type="evidence" value="ECO:0007669"/>
    <property type="project" value="TreeGrafter"/>
</dbReference>
<feature type="transmembrane region" description="Helical" evidence="6">
    <location>
        <begin position="939"/>
        <end position="967"/>
    </location>
</feature>
<feature type="transmembrane region" description="Helical" evidence="6">
    <location>
        <begin position="781"/>
        <end position="805"/>
    </location>
</feature>
<feature type="compositionally biased region" description="Basic residues" evidence="5">
    <location>
        <begin position="202"/>
        <end position="223"/>
    </location>
</feature>
<comment type="subcellular location">
    <subcellularLocation>
        <location evidence="1">Membrane</location>
        <topology evidence="1">Multi-pass membrane protein</topology>
    </subcellularLocation>
</comment>
<evidence type="ECO:0000256" key="1">
    <source>
        <dbReference type="ARBA" id="ARBA00004141"/>
    </source>
</evidence>
<keyword evidence="3 6" id="KW-1133">Transmembrane helix</keyword>
<feature type="transmembrane region" description="Helical" evidence="6">
    <location>
        <begin position="1034"/>
        <end position="1052"/>
    </location>
</feature>
<evidence type="ECO:0000256" key="2">
    <source>
        <dbReference type="ARBA" id="ARBA00022692"/>
    </source>
</evidence>
<evidence type="ECO:0000313" key="7">
    <source>
        <dbReference type="EMBL" id="GLB43763.1"/>
    </source>
</evidence>
<accession>A0A9P3USM4</accession>
<dbReference type="Pfam" id="PF01566">
    <property type="entry name" value="Nramp"/>
    <property type="match status" value="2"/>
</dbReference>
<name>A0A9P3USM4_LYOSH</name>
<evidence type="ECO:0000256" key="6">
    <source>
        <dbReference type="SAM" id="Phobius"/>
    </source>
</evidence>
<feature type="transmembrane region" description="Helical" evidence="6">
    <location>
        <begin position="661"/>
        <end position="682"/>
    </location>
</feature>
<feature type="transmembrane region" description="Helical" evidence="6">
    <location>
        <begin position="1127"/>
        <end position="1148"/>
    </location>
</feature>
<dbReference type="GO" id="GO:0005886">
    <property type="term" value="C:plasma membrane"/>
    <property type="evidence" value="ECO:0007669"/>
    <property type="project" value="TreeGrafter"/>
</dbReference>
<proteinExistence type="predicted"/>
<evidence type="ECO:0000256" key="5">
    <source>
        <dbReference type="SAM" id="MobiDB-lite"/>
    </source>
</evidence>
<keyword evidence="4 6" id="KW-0472">Membrane</keyword>
<evidence type="ECO:0000313" key="8">
    <source>
        <dbReference type="Proteomes" id="UP001063166"/>
    </source>
</evidence>
<feature type="region of interest" description="Disordered" evidence="5">
    <location>
        <begin position="120"/>
        <end position="228"/>
    </location>
</feature>
<feature type="compositionally biased region" description="Basic and acidic residues" evidence="5">
    <location>
        <begin position="298"/>
        <end position="310"/>
    </location>
</feature>
<feature type="compositionally biased region" description="Polar residues" evidence="5">
    <location>
        <begin position="67"/>
        <end position="87"/>
    </location>
</feature>
<sequence>MVSVSPSSPWPAVFRTTLKLISLIVVPKPAFTFPNSNPTTAIPTYRTNQRNAMVHDPSTPINNTISPPFDQSQSMYSTNYGPMTSTPRRTDPGRSGYLRSSSQIEQQGCCCACHDLSASQGPAQGSIQTLDSRRSPQPRHNSIVSGNQSFPSPSPRPRHQTEAAMDDAGPVSTPTPSPISKALTLQTPHRHIQEHQRNKSSQLKRRSKLTKSKPRPRPRKSGRWGHSTSVAAAQGVIVAVRKSGNLNGGVLARLDESSSSPTPAGVVARSRSLRRSKRIVSSTVDVSQFGSVSGYQIHRTDESNHERDESVPTVTAQSSYQCSISPKKPQVPAHVQSQSFAGQSRYFELDLSPIIEDVRAFNPPALAPSPVIGGDSTPMHSSGREVSPRCSSFGDVLDFTPNQAEARGQEHSFDLAEESQVGDSRPLIYPRNLLIEFSKGSYGADASRAAGGNSSPKPADDDAMRIPDLILTSPTPDLSNGSPFFNVISTSGTSGLGLTLDYAVDEMGAVLRPPRGARDGDGRGEGNGEGEGQGYASPQAHAHTSRARTALFRTGGRSARRAWKAVSRFFATGQGPYRTAVSSLAVDESTVLVSSPQPDYAAAQSQDAARTSTRTFGERWKAIGMTIWHHARKHTGVGIVCAVAYFDPGNWGVDLQAGSQFGYHLLFVVLLAGLFAVFLQVLASRLGCVTGLDLASHCRLLLHSRPKHTLLYRWIGLYPLYVLAEVAIIATDLAELLGSAIALCMLFPKLQLWQGVLITAFDVFLLLAFGDPLRGRPVRMFEFLIAGLVIAVLVCMTIIIAKVNVDWARAFEGYLPSKYVFSSGAVYTSVGILGATVMPHSLFLGSALATQDRISPAPRQVKKFLDAESRSSTDTELSPPSEKKPSSRSLVHDLRELVCAPFRAPLASEYATRATCHADRENKPYEFVKAHIYHGIADVMISLLGFAVLINSFILILAGAVFFYGGSTQGKDVPASLFDAYDLIRELVGPGAATLFAVALLAAGQSSSIIATVAGQAVSEGFLQWRVSPAMRRIITRLIAMIPSMVVAIALGRSGIDTLLVASQVVLSIVLPFITFPLVYCTSSKTIMSVRKPRDVPLPVLSPSSDSSGLVESAEEYEMVDYSSGRMATAIGATICLVVVAANVYVIVSLARGNQV</sequence>
<keyword evidence="2 6" id="KW-0812">Transmembrane</keyword>
<dbReference type="AlphaFoldDB" id="A0A9P3USM4"/>
<dbReference type="InterPro" id="IPR001046">
    <property type="entry name" value="NRAMP_fam"/>
</dbReference>
<dbReference type="GO" id="GO:0005384">
    <property type="term" value="F:manganese ion transmembrane transporter activity"/>
    <property type="evidence" value="ECO:0007669"/>
    <property type="project" value="TreeGrafter"/>
</dbReference>
<dbReference type="NCBIfam" id="TIGR01197">
    <property type="entry name" value="nramp"/>
    <property type="match status" value="1"/>
</dbReference>
<evidence type="ECO:0000256" key="3">
    <source>
        <dbReference type="ARBA" id="ARBA00022989"/>
    </source>
</evidence>
<dbReference type="OrthoDB" id="409173at2759"/>
<feature type="region of interest" description="Disordered" evidence="5">
    <location>
        <begin position="866"/>
        <end position="889"/>
    </location>
</feature>
<feature type="transmembrane region" description="Helical" evidence="6">
    <location>
        <begin position="750"/>
        <end position="769"/>
    </location>
</feature>
<dbReference type="GO" id="GO:0030026">
    <property type="term" value="P:intracellular manganese ion homeostasis"/>
    <property type="evidence" value="ECO:0007669"/>
    <property type="project" value="TreeGrafter"/>
</dbReference>
<feature type="region of interest" description="Disordered" evidence="5">
    <location>
        <begin position="511"/>
        <end position="547"/>
    </location>
</feature>
<feature type="transmembrane region" description="Helical" evidence="6">
    <location>
        <begin position="987"/>
        <end position="1013"/>
    </location>
</feature>
<reference evidence="7" key="1">
    <citation type="submission" date="2022-07" db="EMBL/GenBank/DDBJ databases">
        <title>The genome of Lyophyllum shimeji provides insight into the initial evolution of ectomycorrhizal fungal genome.</title>
        <authorList>
            <person name="Kobayashi Y."/>
            <person name="Shibata T."/>
            <person name="Hirakawa H."/>
            <person name="Shigenobu S."/>
            <person name="Nishiyama T."/>
            <person name="Yamada A."/>
            <person name="Hasebe M."/>
            <person name="Kawaguchi M."/>
        </authorList>
    </citation>
    <scope>NUCLEOTIDE SEQUENCE</scope>
    <source>
        <strain evidence="7">AT787</strain>
    </source>
</reference>
<dbReference type="PANTHER" id="PTHR11706:SF101">
    <property type="entry name" value="MANGANESE TRANSPORTER SMF1"/>
    <property type="match status" value="1"/>
</dbReference>
<dbReference type="GO" id="GO:0015086">
    <property type="term" value="F:cadmium ion transmembrane transporter activity"/>
    <property type="evidence" value="ECO:0007669"/>
    <property type="project" value="TreeGrafter"/>
</dbReference>
<keyword evidence="8" id="KW-1185">Reference proteome</keyword>
<feature type="compositionally biased region" description="Polar residues" evidence="5">
    <location>
        <begin position="138"/>
        <end position="151"/>
    </location>
</feature>
<feature type="transmembrane region" description="Helical" evidence="6">
    <location>
        <begin position="710"/>
        <end position="730"/>
    </location>
</feature>
<feature type="transmembrane region" description="Helical" evidence="6">
    <location>
        <begin position="825"/>
        <end position="849"/>
    </location>
</feature>
<protein>
    <submittedName>
        <fullName evidence="7">Natural resistance-associated macrophage protein</fullName>
    </submittedName>
</protein>
<evidence type="ECO:0000256" key="4">
    <source>
        <dbReference type="ARBA" id="ARBA00023136"/>
    </source>
</evidence>
<dbReference type="PANTHER" id="PTHR11706">
    <property type="entry name" value="SOLUTE CARRIER PROTEIN FAMILY 11 MEMBER"/>
    <property type="match status" value="1"/>
</dbReference>
<organism evidence="7 8">
    <name type="scientific">Lyophyllum shimeji</name>
    <name type="common">Hon-shimeji</name>
    <name type="synonym">Tricholoma shimeji</name>
    <dbReference type="NCBI Taxonomy" id="47721"/>
    <lineage>
        <taxon>Eukaryota</taxon>
        <taxon>Fungi</taxon>
        <taxon>Dikarya</taxon>
        <taxon>Basidiomycota</taxon>
        <taxon>Agaricomycotina</taxon>
        <taxon>Agaricomycetes</taxon>
        <taxon>Agaricomycetidae</taxon>
        <taxon>Agaricales</taxon>
        <taxon>Tricholomatineae</taxon>
        <taxon>Lyophyllaceae</taxon>
        <taxon>Lyophyllum</taxon>
    </lineage>
</organism>
<feature type="compositionally biased region" description="Basic and acidic residues" evidence="5">
    <location>
        <begin position="516"/>
        <end position="526"/>
    </location>
</feature>
<dbReference type="NCBIfam" id="NF037982">
    <property type="entry name" value="Nramp_1"/>
    <property type="match status" value="1"/>
</dbReference>
<feature type="region of interest" description="Disordered" evidence="5">
    <location>
        <begin position="67"/>
        <end position="100"/>
    </location>
</feature>
<feature type="compositionally biased region" description="Polar residues" evidence="5">
    <location>
        <begin position="120"/>
        <end position="130"/>
    </location>
</feature>
<comment type="caution">
    <text evidence="7">The sequence shown here is derived from an EMBL/GenBank/DDBJ whole genome shotgun (WGS) entry which is preliminary data.</text>
</comment>
<gene>
    <name evidence="7" type="primary">SMF1</name>
    <name evidence="7" type="ORF">LshimejAT787_1402750</name>
</gene>
<feature type="region of interest" description="Disordered" evidence="5">
    <location>
        <begin position="295"/>
        <end position="319"/>
    </location>
</feature>